<dbReference type="Gene3D" id="3.30.420.40">
    <property type="match status" value="1"/>
</dbReference>
<dbReference type="InterPro" id="IPR043129">
    <property type="entry name" value="ATPase_NBD"/>
</dbReference>
<dbReference type="EMBL" id="AP024747">
    <property type="protein sequence ID" value="BCY26495.1"/>
    <property type="molecule type" value="Genomic_DNA"/>
</dbReference>
<reference evidence="4" key="1">
    <citation type="submission" date="2021-06" db="EMBL/GenBank/DDBJ databases">
        <title>Genome sequence of Cutibacterium modestum strain KB17-24694.</title>
        <authorList>
            <person name="Dekio I."/>
            <person name="Asahina A."/>
            <person name="Nishida M."/>
        </authorList>
    </citation>
    <scope>NUCLEOTIDE SEQUENCE</scope>
    <source>
        <strain evidence="4">KB17-24694</strain>
    </source>
</reference>
<accession>A0AAD1NWV9</accession>
<evidence type="ECO:0000256" key="2">
    <source>
        <dbReference type="ARBA" id="ARBA00022777"/>
    </source>
</evidence>
<dbReference type="PANTHER" id="PTHR43435">
    <property type="entry name" value="RIBULOKINASE"/>
    <property type="match status" value="1"/>
</dbReference>
<dbReference type="SUPFAM" id="SSF53067">
    <property type="entry name" value="Actin-like ATPase domain"/>
    <property type="match status" value="1"/>
</dbReference>
<evidence type="ECO:0000313" key="5">
    <source>
        <dbReference type="Proteomes" id="UP000825072"/>
    </source>
</evidence>
<dbReference type="InterPro" id="IPR018485">
    <property type="entry name" value="FGGY_C"/>
</dbReference>
<sequence length="257" mass="28169">MALITGSSHVLTGQSTTEIHGQGFFGAYTDAVMPGQYTVEGSGVSTGSVLKWFKDNFAVDVTSAAERVGLNPYDVLNEQSKNIRPGSDGLIINEYFQGNRTPYTDSKARGIIWGLSLMHTPAHFYHAIQESVCYGTAHNLRAMNAAGFEVDRMVACGGATKSRDWMQMHADVTGVPIALTEVGDAVVLGTCMVAAVGAGLFKDLPEAAAQMVHEIDLIEPDQERHEEYRYYVDKYCDTYPRLRPMIHDMVDHEAAKN</sequence>
<dbReference type="AlphaFoldDB" id="A0AAD1NWV9"/>
<dbReference type="GO" id="GO:0005737">
    <property type="term" value="C:cytoplasm"/>
    <property type="evidence" value="ECO:0007669"/>
    <property type="project" value="TreeGrafter"/>
</dbReference>
<keyword evidence="1" id="KW-0808">Transferase</keyword>
<gene>
    <name evidence="4" type="ORF">KB1_24850</name>
</gene>
<dbReference type="GO" id="GO:0019150">
    <property type="term" value="F:D-ribulokinase activity"/>
    <property type="evidence" value="ECO:0007669"/>
    <property type="project" value="TreeGrafter"/>
</dbReference>
<dbReference type="GO" id="GO:0019321">
    <property type="term" value="P:pentose metabolic process"/>
    <property type="evidence" value="ECO:0007669"/>
    <property type="project" value="TreeGrafter"/>
</dbReference>
<feature type="domain" description="Carbohydrate kinase FGGY C-terminal" evidence="3">
    <location>
        <begin position="2"/>
        <end position="197"/>
    </location>
</feature>
<organism evidence="4 5">
    <name type="scientific">Cutibacterium modestum</name>
    <dbReference type="NCBI Taxonomy" id="2559073"/>
    <lineage>
        <taxon>Bacteria</taxon>
        <taxon>Bacillati</taxon>
        <taxon>Actinomycetota</taxon>
        <taxon>Actinomycetes</taxon>
        <taxon>Propionibacteriales</taxon>
        <taxon>Propionibacteriaceae</taxon>
        <taxon>Cutibacterium</taxon>
    </lineage>
</organism>
<dbReference type="Pfam" id="PF02782">
    <property type="entry name" value="FGGY_C"/>
    <property type="match status" value="1"/>
</dbReference>
<protein>
    <recommendedName>
        <fullName evidence="3">Carbohydrate kinase FGGY C-terminal domain-containing protein</fullName>
    </recommendedName>
</protein>
<proteinExistence type="predicted"/>
<evidence type="ECO:0000259" key="3">
    <source>
        <dbReference type="Pfam" id="PF02782"/>
    </source>
</evidence>
<evidence type="ECO:0000313" key="4">
    <source>
        <dbReference type="EMBL" id="BCY26495.1"/>
    </source>
</evidence>
<keyword evidence="2" id="KW-0418">Kinase</keyword>
<name>A0AAD1NWV9_9ACTN</name>
<evidence type="ECO:0000256" key="1">
    <source>
        <dbReference type="ARBA" id="ARBA00022679"/>
    </source>
</evidence>
<dbReference type="Proteomes" id="UP000825072">
    <property type="component" value="Chromosome 1"/>
</dbReference>
<dbReference type="PANTHER" id="PTHR43435:SF4">
    <property type="entry name" value="FGGY CARBOHYDRATE KINASE DOMAIN-CONTAINING PROTEIN"/>
    <property type="match status" value="1"/>
</dbReference>